<dbReference type="FunFam" id="1.10.260.100:FF:000001">
    <property type="entry name" value="Ubiquilin 1"/>
    <property type="match status" value="1"/>
</dbReference>
<dbReference type="SMART" id="SM00213">
    <property type="entry name" value="UBQ"/>
    <property type="match status" value="1"/>
</dbReference>
<evidence type="ECO:0000256" key="1">
    <source>
        <dbReference type="SAM" id="MobiDB-lite"/>
    </source>
</evidence>
<comment type="caution">
    <text evidence="5">The sequence shown here is derived from an EMBL/GenBank/DDBJ whole genome shotgun (WGS) entry which is preliminary data.</text>
</comment>
<dbReference type="PANTHER" id="PTHR10677">
    <property type="entry name" value="UBIQUILIN"/>
    <property type="match status" value="1"/>
</dbReference>
<dbReference type="EMBL" id="JAIFTL010000555">
    <property type="protein sequence ID" value="KAG9319187.1"/>
    <property type="molecule type" value="Genomic_DNA"/>
</dbReference>
<dbReference type="PANTHER" id="PTHR10677:SF3">
    <property type="entry name" value="FI07626P-RELATED"/>
    <property type="match status" value="1"/>
</dbReference>
<gene>
    <name evidence="5" type="ORF">KVV02_003250</name>
</gene>
<dbReference type="SUPFAM" id="SSF46934">
    <property type="entry name" value="UBA-like"/>
    <property type="match status" value="1"/>
</dbReference>
<organism evidence="5 6">
    <name type="scientific">Mortierella alpina</name>
    <name type="common">Oleaginous fungus</name>
    <name type="synonym">Mortierella renispora</name>
    <dbReference type="NCBI Taxonomy" id="64518"/>
    <lineage>
        <taxon>Eukaryota</taxon>
        <taxon>Fungi</taxon>
        <taxon>Fungi incertae sedis</taxon>
        <taxon>Mucoromycota</taxon>
        <taxon>Mortierellomycotina</taxon>
        <taxon>Mortierellomycetes</taxon>
        <taxon>Mortierellales</taxon>
        <taxon>Mortierellaceae</taxon>
        <taxon>Mortierella</taxon>
    </lineage>
</organism>
<proteinExistence type="predicted"/>
<dbReference type="InterPro" id="IPR015496">
    <property type="entry name" value="Ubiquilin"/>
</dbReference>
<keyword evidence="2" id="KW-0472">Membrane</keyword>
<reference evidence="5" key="1">
    <citation type="submission" date="2021-07" db="EMBL/GenBank/DDBJ databases">
        <title>Draft genome of Mortierella alpina, strain LL118, isolated from an aspen leaf litter sample.</title>
        <authorList>
            <person name="Yang S."/>
            <person name="Vinatzer B.A."/>
        </authorList>
    </citation>
    <scope>NUCLEOTIDE SEQUENCE</scope>
    <source>
        <strain evidence="5">LL118</strain>
    </source>
</reference>
<dbReference type="CDD" id="cd16106">
    <property type="entry name" value="Ubl_Dsk2p_like"/>
    <property type="match status" value="1"/>
</dbReference>
<dbReference type="SMART" id="SM00727">
    <property type="entry name" value="STI1"/>
    <property type="match status" value="2"/>
</dbReference>
<accession>A0A9P7ZW45</accession>
<dbReference type="PROSITE" id="PS50053">
    <property type="entry name" value="UBIQUITIN_2"/>
    <property type="match status" value="1"/>
</dbReference>
<evidence type="ECO:0000313" key="6">
    <source>
        <dbReference type="Proteomes" id="UP000717515"/>
    </source>
</evidence>
<dbReference type="Gene3D" id="1.10.260.100">
    <property type="match status" value="1"/>
</dbReference>
<feature type="domain" description="UBA" evidence="3">
    <location>
        <begin position="571"/>
        <end position="615"/>
    </location>
</feature>
<dbReference type="Proteomes" id="UP000717515">
    <property type="component" value="Unassembled WGS sequence"/>
</dbReference>
<feature type="region of interest" description="Disordered" evidence="1">
    <location>
        <begin position="191"/>
        <end position="211"/>
    </location>
</feature>
<dbReference type="InterPro" id="IPR006636">
    <property type="entry name" value="STI1_HS-bd"/>
</dbReference>
<dbReference type="Gene3D" id="1.10.8.10">
    <property type="entry name" value="DNA helicase RuvA subunit, C-terminal domain"/>
    <property type="match status" value="1"/>
</dbReference>
<dbReference type="GO" id="GO:0031593">
    <property type="term" value="F:polyubiquitin modification-dependent protein binding"/>
    <property type="evidence" value="ECO:0007669"/>
    <property type="project" value="TreeGrafter"/>
</dbReference>
<dbReference type="InterPro" id="IPR015940">
    <property type="entry name" value="UBA"/>
</dbReference>
<feature type="region of interest" description="Disordered" evidence="1">
    <location>
        <begin position="362"/>
        <end position="393"/>
    </location>
</feature>
<dbReference type="PROSITE" id="PS50030">
    <property type="entry name" value="UBA"/>
    <property type="match status" value="1"/>
</dbReference>
<evidence type="ECO:0000256" key="2">
    <source>
        <dbReference type="SAM" id="Phobius"/>
    </source>
</evidence>
<protein>
    <submittedName>
        <fullName evidence="5">Uncharacterized protein</fullName>
    </submittedName>
</protein>
<evidence type="ECO:0000259" key="3">
    <source>
        <dbReference type="PROSITE" id="PS50030"/>
    </source>
</evidence>
<dbReference type="GO" id="GO:0005829">
    <property type="term" value="C:cytosol"/>
    <property type="evidence" value="ECO:0007669"/>
    <property type="project" value="TreeGrafter"/>
</dbReference>
<feature type="compositionally biased region" description="Polar residues" evidence="1">
    <location>
        <begin position="191"/>
        <end position="204"/>
    </location>
</feature>
<dbReference type="Pfam" id="PF00240">
    <property type="entry name" value="ubiquitin"/>
    <property type="match status" value="1"/>
</dbReference>
<dbReference type="Gene3D" id="3.10.20.90">
    <property type="entry name" value="Phosphatidylinositol 3-kinase Catalytic Subunit, Chain A, domain 1"/>
    <property type="match status" value="1"/>
</dbReference>
<evidence type="ECO:0000259" key="4">
    <source>
        <dbReference type="PROSITE" id="PS50053"/>
    </source>
</evidence>
<dbReference type="SUPFAM" id="SSF54236">
    <property type="entry name" value="Ubiquitin-like"/>
    <property type="match status" value="1"/>
</dbReference>
<dbReference type="InterPro" id="IPR000626">
    <property type="entry name" value="Ubiquitin-like_dom"/>
</dbReference>
<dbReference type="Pfam" id="PF00627">
    <property type="entry name" value="UBA"/>
    <property type="match status" value="1"/>
</dbReference>
<feature type="transmembrane region" description="Helical" evidence="2">
    <location>
        <begin position="25"/>
        <end position="51"/>
    </location>
</feature>
<dbReference type="Pfam" id="PF23195">
    <property type="entry name" value="UBQLN1"/>
    <property type="match status" value="1"/>
</dbReference>
<evidence type="ECO:0000313" key="5">
    <source>
        <dbReference type="EMBL" id="KAG9319187.1"/>
    </source>
</evidence>
<sequence>MTKEQARKRHATQEQKKIVISSRSLFVTLPLLLFDPSLLLLLALLSLLSLLTHSLLVILSLTTHHHHHQSPAYPYSPFIALALPPLRPLLFLNRLCLLPMDDSDTTAPQQAIVLTIRPSSGSTFTTAISTDSTVLQLKEKLATADLPASAIRLVYSGRVLKDDDQLSVYSIKEGHTIHMVKSATNRANEQAVQTVRPSSSTRSSAGAEGSDEQVRVIHCLEPMGFYCLVYKNGGPARAMLNTLLDNPAIRDMMANPELVRRMMMSNPQTREVMENNPEVAQMLNDPSFLRQSLDIARNPKLMKQALRNNDRALSNLEMIPGGFNHLRRMYHSVQEPMEASRNAPEPSTDDLNERFAARLNADTRPNAGALNTTALPNPWAPPPRSQTNTAGPGTMFPGMPGGMGGFNPFASNPFAMDGSGGAARAGGLSGSAGSGAQAGNAPAFPSPFAAMMNQRMGATNGNPPPNPFGLPGMGAGEGFPPMGMGNNPEMFQQMMQFNQMMRQMQQQRPSQPYSQIPPPSAFPSFANMFGGLPPVADPINSMGTPSSNTSINNATAAITATPSTATATTQSPEERFEAQLASLRDMGFSDTGRNVRALLASGGDVNSAIEFLLRM</sequence>
<dbReference type="AlphaFoldDB" id="A0A9P7ZW45"/>
<keyword evidence="2" id="KW-1133">Transmembrane helix</keyword>
<dbReference type="InterPro" id="IPR009060">
    <property type="entry name" value="UBA-like_sf"/>
</dbReference>
<dbReference type="SMART" id="SM00165">
    <property type="entry name" value="UBA"/>
    <property type="match status" value="1"/>
</dbReference>
<dbReference type="InterPro" id="IPR029071">
    <property type="entry name" value="Ubiquitin-like_domsf"/>
</dbReference>
<name>A0A9P7ZW45_MORAP</name>
<feature type="domain" description="Ubiquitin-like" evidence="4">
    <location>
        <begin position="112"/>
        <end position="180"/>
    </location>
</feature>
<dbReference type="GO" id="GO:0006511">
    <property type="term" value="P:ubiquitin-dependent protein catabolic process"/>
    <property type="evidence" value="ECO:0007669"/>
    <property type="project" value="TreeGrafter"/>
</dbReference>
<keyword evidence="2" id="KW-0812">Transmembrane</keyword>